<reference evidence="1 3" key="1">
    <citation type="journal article" date="2011" name="Nature">
        <title>The Medicago genome provides insight into the evolution of rhizobial symbioses.</title>
        <authorList>
            <person name="Young N.D."/>
            <person name="Debelle F."/>
            <person name="Oldroyd G.E."/>
            <person name="Geurts R."/>
            <person name="Cannon S.B."/>
            <person name="Udvardi M.K."/>
            <person name="Benedito V.A."/>
            <person name="Mayer K.F."/>
            <person name="Gouzy J."/>
            <person name="Schoof H."/>
            <person name="Van de Peer Y."/>
            <person name="Proost S."/>
            <person name="Cook D.R."/>
            <person name="Meyers B.C."/>
            <person name="Spannagl M."/>
            <person name="Cheung F."/>
            <person name="De Mita S."/>
            <person name="Krishnakumar V."/>
            <person name="Gundlach H."/>
            <person name="Zhou S."/>
            <person name="Mudge J."/>
            <person name="Bharti A.K."/>
            <person name="Murray J.D."/>
            <person name="Naoumkina M.A."/>
            <person name="Rosen B."/>
            <person name="Silverstein K.A."/>
            <person name="Tang H."/>
            <person name="Rombauts S."/>
            <person name="Zhao P.X."/>
            <person name="Zhou P."/>
            <person name="Barbe V."/>
            <person name="Bardou P."/>
            <person name="Bechner M."/>
            <person name="Bellec A."/>
            <person name="Berger A."/>
            <person name="Berges H."/>
            <person name="Bidwell S."/>
            <person name="Bisseling T."/>
            <person name="Choisne N."/>
            <person name="Couloux A."/>
            <person name="Denny R."/>
            <person name="Deshpande S."/>
            <person name="Dai X."/>
            <person name="Doyle J.J."/>
            <person name="Dudez A.M."/>
            <person name="Farmer A.D."/>
            <person name="Fouteau S."/>
            <person name="Franken C."/>
            <person name="Gibelin C."/>
            <person name="Gish J."/>
            <person name="Goldstein S."/>
            <person name="Gonzalez A.J."/>
            <person name="Green P.J."/>
            <person name="Hallab A."/>
            <person name="Hartog M."/>
            <person name="Hua A."/>
            <person name="Humphray S.J."/>
            <person name="Jeong D.H."/>
            <person name="Jing Y."/>
            <person name="Jocker A."/>
            <person name="Kenton S.M."/>
            <person name="Kim D.J."/>
            <person name="Klee K."/>
            <person name="Lai H."/>
            <person name="Lang C."/>
            <person name="Lin S."/>
            <person name="Macmil S.L."/>
            <person name="Magdelenat G."/>
            <person name="Matthews L."/>
            <person name="McCorrison J."/>
            <person name="Monaghan E.L."/>
            <person name="Mun J.H."/>
            <person name="Najar F.Z."/>
            <person name="Nicholson C."/>
            <person name="Noirot C."/>
            <person name="O'Bleness M."/>
            <person name="Paule C.R."/>
            <person name="Poulain J."/>
            <person name="Prion F."/>
            <person name="Qin B."/>
            <person name="Qu C."/>
            <person name="Retzel E.F."/>
            <person name="Riddle C."/>
            <person name="Sallet E."/>
            <person name="Samain S."/>
            <person name="Samson N."/>
            <person name="Sanders I."/>
            <person name="Saurat O."/>
            <person name="Scarpelli C."/>
            <person name="Schiex T."/>
            <person name="Segurens B."/>
            <person name="Severin A.J."/>
            <person name="Sherrier D.J."/>
            <person name="Shi R."/>
            <person name="Sims S."/>
            <person name="Singer S.R."/>
            <person name="Sinharoy S."/>
            <person name="Sterck L."/>
            <person name="Viollet A."/>
            <person name="Wang B.B."/>
            <person name="Wang K."/>
            <person name="Wang M."/>
            <person name="Wang X."/>
            <person name="Warfsmann J."/>
            <person name="Weissenbach J."/>
            <person name="White D.D."/>
            <person name="White J.D."/>
            <person name="Wiley G.B."/>
            <person name="Wincker P."/>
            <person name="Xing Y."/>
            <person name="Yang L."/>
            <person name="Yao Z."/>
            <person name="Ying F."/>
            <person name="Zhai J."/>
            <person name="Zhou L."/>
            <person name="Zuber A."/>
            <person name="Denarie J."/>
            <person name="Dixon R.A."/>
            <person name="May G.D."/>
            <person name="Schwartz D.C."/>
            <person name="Rogers J."/>
            <person name="Quetier F."/>
            <person name="Town C.D."/>
            <person name="Roe B.A."/>
        </authorList>
    </citation>
    <scope>NUCLEOTIDE SEQUENCE [LARGE SCALE GENOMIC DNA]</scope>
    <source>
        <strain evidence="1">A17</strain>
        <strain evidence="2 3">cv. Jemalong A17</strain>
    </source>
</reference>
<dbReference type="EnsemblPlants" id="KEH22199">
    <property type="protein sequence ID" value="KEH22199"/>
    <property type="gene ID" value="MTR_7g034250"/>
</dbReference>
<keyword evidence="3" id="KW-1185">Reference proteome</keyword>
<name>A0A072TXG9_MEDTR</name>
<proteinExistence type="predicted"/>
<gene>
    <name evidence="1" type="ordered locus">MTR_7g034250</name>
</gene>
<evidence type="ECO:0000313" key="2">
    <source>
        <dbReference type="EnsemblPlants" id="KEH22199"/>
    </source>
</evidence>
<dbReference type="HOGENOM" id="CLU_1333713_0_0_1"/>
<dbReference type="AlphaFoldDB" id="A0A072TXG9"/>
<dbReference type="Proteomes" id="UP000002051">
    <property type="component" value="Unassembled WGS sequence"/>
</dbReference>
<protein>
    <submittedName>
        <fullName evidence="1 2">Uncharacterized protein</fullName>
    </submittedName>
</protein>
<dbReference type="EMBL" id="CM001223">
    <property type="protein sequence ID" value="KEH22199.1"/>
    <property type="molecule type" value="Genomic_DNA"/>
</dbReference>
<sequence>MTYLKWETVVFANSFQDFTDLLGCCENRKIATHFKVKLHMIIEVSLQHYTSHTHPQMKEYIIVIKKAHNIKSSSVLVFTTRKCGFSYKTFLRNFLESVFLRITDEIFVGKQLSVKTRAIDRKVGHVADCEWLKLPRNNFVGKPRPPHAEKGCVEACDWPNLPRNNFVGKWRSPHAEKGCVEACDWPTLPRNIFVGKLRPHMHTAVG</sequence>
<reference evidence="1 3" key="2">
    <citation type="journal article" date="2014" name="BMC Genomics">
        <title>An improved genome release (version Mt4.0) for the model legume Medicago truncatula.</title>
        <authorList>
            <person name="Tang H."/>
            <person name="Krishnakumar V."/>
            <person name="Bidwell S."/>
            <person name="Rosen B."/>
            <person name="Chan A."/>
            <person name="Zhou S."/>
            <person name="Gentzbittel L."/>
            <person name="Childs K.L."/>
            <person name="Yandell M."/>
            <person name="Gundlach H."/>
            <person name="Mayer K.F."/>
            <person name="Schwartz D.C."/>
            <person name="Town C.D."/>
        </authorList>
    </citation>
    <scope>GENOME REANNOTATION</scope>
    <source>
        <strain evidence="1">A17</strain>
        <strain evidence="2 3">cv. Jemalong A17</strain>
    </source>
</reference>
<accession>A0A072TXG9</accession>
<evidence type="ECO:0000313" key="3">
    <source>
        <dbReference type="Proteomes" id="UP000002051"/>
    </source>
</evidence>
<organism evidence="1 3">
    <name type="scientific">Medicago truncatula</name>
    <name type="common">Barrel medic</name>
    <name type="synonym">Medicago tribuloides</name>
    <dbReference type="NCBI Taxonomy" id="3880"/>
    <lineage>
        <taxon>Eukaryota</taxon>
        <taxon>Viridiplantae</taxon>
        <taxon>Streptophyta</taxon>
        <taxon>Embryophyta</taxon>
        <taxon>Tracheophyta</taxon>
        <taxon>Spermatophyta</taxon>
        <taxon>Magnoliopsida</taxon>
        <taxon>eudicotyledons</taxon>
        <taxon>Gunneridae</taxon>
        <taxon>Pentapetalae</taxon>
        <taxon>rosids</taxon>
        <taxon>fabids</taxon>
        <taxon>Fabales</taxon>
        <taxon>Fabaceae</taxon>
        <taxon>Papilionoideae</taxon>
        <taxon>50 kb inversion clade</taxon>
        <taxon>NPAAA clade</taxon>
        <taxon>Hologalegina</taxon>
        <taxon>IRL clade</taxon>
        <taxon>Trifolieae</taxon>
        <taxon>Medicago</taxon>
    </lineage>
</organism>
<reference evidence="2" key="3">
    <citation type="submission" date="2015-04" db="UniProtKB">
        <authorList>
            <consortium name="EnsemblPlants"/>
        </authorList>
    </citation>
    <scope>IDENTIFICATION</scope>
    <source>
        <strain evidence="2">cv. Jemalong A17</strain>
    </source>
</reference>
<evidence type="ECO:0000313" key="1">
    <source>
        <dbReference type="EMBL" id="KEH22199.1"/>
    </source>
</evidence>